<comment type="caution">
    <text evidence="3">The sequence shown here is derived from an EMBL/GenBank/DDBJ whole genome shotgun (WGS) entry which is preliminary data.</text>
</comment>
<protein>
    <recommendedName>
        <fullName evidence="2">Dinitrogenase iron-molybdenum cofactor biosynthesis domain-containing protein</fullName>
    </recommendedName>
</protein>
<keyword evidence="1" id="KW-0535">Nitrogen fixation</keyword>
<dbReference type="STRING" id="1817758.A2150_02290"/>
<dbReference type="Proteomes" id="UP000177925">
    <property type="component" value="Unassembled WGS sequence"/>
</dbReference>
<reference evidence="3 4" key="1">
    <citation type="journal article" date="2016" name="Nat. Commun.">
        <title>Thousands of microbial genomes shed light on interconnected biogeochemical processes in an aquifer system.</title>
        <authorList>
            <person name="Anantharaman K."/>
            <person name="Brown C.T."/>
            <person name="Hug L.A."/>
            <person name="Sharon I."/>
            <person name="Castelle C.J."/>
            <person name="Probst A.J."/>
            <person name="Thomas B.C."/>
            <person name="Singh A."/>
            <person name="Wilkins M.J."/>
            <person name="Karaoz U."/>
            <person name="Brodie E.L."/>
            <person name="Williams K.H."/>
            <person name="Hubbard S.S."/>
            <person name="Banfield J.F."/>
        </authorList>
    </citation>
    <scope>NUCLEOTIDE SEQUENCE [LARGE SCALE GENOMIC DNA]</scope>
</reference>
<proteinExistence type="predicted"/>
<sequence>MKIAIAADAPNVDTDVAAHAGRAPYYLIFNPDGRLHAAAANPVAASGQGAGPAAVQFLAGQGVGLVVAGEFGPHFLDALAAHGIKHALETGRVADVIARLIAR</sequence>
<dbReference type="InterPro" id="IPR036105">
    <property type="entry name" value="DiNase_FeMo-co_biosyn_sf"/>
</dbReference>
<organism evidence="3 4">
    <name type="scientific">Candidatus Muproteobacteria bacterium RBG_16_64_11</name>
    <dbReference type="NCBI Taxonomy" id="1817758"/>
    <lineage>
        <taxon>Bacteria</taxon>
        <taxon>Pseudomonadati</taxon>
        <taxon>Pseudomonadota</taxon>
        <taxon>Candidatus Muproteobacteria</taxon>
    </lineage>
</organism>
<evidence type="ECO:0000313" key="4">
    <source>
        <dbReference type="Proteomes" id="UP000177925"/>
    </source>
</evidence>
<feature type="domain" description="Dinitrogenase iron-molybdenum cofactor biosynthesis" evidence="2">
    <location>
        <begin position="15"/>
        <end position="101"/>
    </location>
</feature>
<dbReference type="InterPro" id="IPR003731">
    <property type="entry name" value="Di-Nase_FeMo-co_biosynth"/>
</dbReference>
<evidence type="ECO:0000259" key="2">
    <source>
        <dbReference type="Pfam" id="PF02579"/>
    </source>
</evidence>
<dbReference type="AlphaFoldDB" id="A0A1F6TFY7"/>
<gene>
    <name evidence="3" type="ORF">A2150_02290</name>
</gene>
<dbReference type="Gene3D" id="3.30.420.130">
    <property type="entry name" value="Dinitrogenase iron-molybdenum cofactor biosynthesis domain"/>
    <property type="match status" value="1"/>
</dbReference>
<evidence type="ECO:0000313" key="3">
    <source>
        <dbReference type="EMBL" id="OGI44024.1"/>
    </source>
</evidence>
<accession>A0A1F6TFY7</accession>
<name>A0A1F6TFY7_9PROT</name>
<evidence type="ECO:0000256" key="1">
    <source>
        <dbReference type="ARBA" id="ARBA00023231"/>
    </source>
</evidence>
<dbReference type="SUPFAM" id="SSF53146">
    <property type="entry name" value="Nitrogenase accessory factor-like"/>
    <property type="match status" value="1"/>
</dbReference>
<dbReference type="PANTHER" id="PTHR42983:SF1">
    <property type="entry name" value="IRON-MOLYBDENUM PROTEIN"/>
    <property type="match status" value="1"/>
</dbReference>
<dbReference type="Pfam" id="PF02579">
    <property type="entry name" value="Nitro_FeMo-Co"/>
    <property type="match status" value="1"/>
</dbReference>
<dbReference type="PANTHER" id="PTHR42983">
    <property type="entry name" value="DINITROGENASE IRON-MOLYBDENUM COFACTOR PROTEIN-RELATED"/>
    <property type="match status" value="1"/>
</dbReference>
<dbReference type="EMBL" id="MFSS01000029">
    <property type="protein sequence ID" value="OGI44024.1"/>
    <property type="molecule type" value="Genomic_DNA"/>
</dbReference>